<protein>
    <submittedName>
        <fullName evidence="1">Uncharacterized protein</fullName>
    </submittedName>
</protein>
<proteinExistence type="predicted"/>
<evidence type="ECO:0000313" key="1">
    <source>
        <dbReference type="EMBL" id="QDP42930.1"/>
    </source>
</evidence>
<accession>A0A516KMW8</accession>
<dbReference type="Proteomes" id="UP000317800">
    <property type="component" value="Segment"/>
</dbReference>
<reference evidence="1 2" key="1">
    <citation type="submission" date="2019-06" db="EMBL/GenBank/DDBJ databases">
        <authorList>
            <person name="Hertel R."/>
        </authorList>
    </citation>
    <scope>NUCLEOTIDE SEQUENCE [LARGE SCALE GENOMIC DNA]</scope>
</reference>
<keyword evidence="2" id="KW-1185">Reference proteome</keyword>
<name>A0A516KMW8_9CAUD</name>
<dbReference type="EMBL" id="MN043729">
    <property type="protein sequence ID" value="QDP42930.1"/>
    <property type="molecule type" value="Genomic_DNA"/>
</dbReference>
<evidence type="ECO:0000313" key="2">
    <source>
        <dbReference type="Proteomes" id="UP000317800"/>
    </source>
</evidence>
<sequence length="117" mass="13550">MDKPVLKGTSRYRVVESPSRVTGMERFPGVNFDMSNYVLDIMETRLQQAVVIWQSQVVKHRGGPIDLRTISERDRQNVWAIYDIIFEAMRIEMETVVKEGGDLSGEVQLRIPQIYFS</sequence>
<organism evidence="1 2">
    <name type="scientific">Bacillus phage vB_BmeM-Goe8</name>
    <dbReference type="NCBI Taxonomy" id="2593638"/>
    <lineage>
        <taxon>Viruses</taxon>
        <taxon>Duplodnaviria</taxon>
        <taxon>Heunggongvirae</taxon>
        <taxon>Uroviricota</taxon>
        <taxon>Caudoviricetes</taxon>
        <taxon>Herelleviridae</taxon>
        <taxon>Bastillevirinae</taxon>
        <taxon>Goettingenvirus</taxon>
        <taxon>Goettingenvirus goe8</taxon>
    </lineage>
</organism>
<gene>
    <name evidence="1" type="ORF">Goe8_c01570</name>
</gene>